<name>A0ABS9DZE9_9PROT</name>
<feature type="region of interest" description="Disordered" evidence="1">
    <location>
        <begin position="1"/>
        <end position="38"/>
    </location>
</feature>
<evidence type="ECO:0000256" key="1">
    <source>
        <dbReference type="SAM" id="MobiDB-lite"/>
    </source>
</evidence>
<keyword evidence="2" id="KW-0812">Transmembrane</keyword>
<proteinExistence type="predicted"/>
<sequence length="68" mass="7208">MVAQHAGPAGRSRIVGLDNKAPKPRKDSGRRGWRASRDRERLGPAVWVGGILLVAVMFGLLSALFGAG</sequence>
<evidence type="ECO:0000256" key="2">
    <source>
        <dbReference type="SAM" id="Phobius"/>
    </source>
</evidence>
<feature type="compositionally biased region" description="Basic and acidic residues" evidence="1">
    <location>
        <begin position="20"/>
        <end position="38"/>
    </location>
</feature>
<keyword evidence="2" id="KW-0472">Membrane</keyword>
<dbReference type="EMBL" id="JAKGBZ010000040">
    <property type="protein sequence ID" value="MCF3948141.1"/>
    <property type="molecule type" value="Genomic_DNA"/>
</dbReference>
<protein>
    <submittedName>
        <fullName evidence="3">Uncharacterized protein</fullName>
    </submittedName>
</protein>
<accession>A0ABS9DZE9</accession>
<feature type="transmembrane region" description="Helical" evidence="2">
    <location>
        <begin position="44"/>
        <end position="65"/>
    </location>
</feature>
<reference evidence="3 4" key="1">
    <citation type="submission" date="2022-01" db="EMBL/GenBank/DDBJ databases">
        <authorList>
            <person name="Won M."/>
            <person name="Kim S.-J."/>
            <person name="Kwon S.-W."/>
        </authorList>
    </citation>
    <scope>NUCLEOTIDE SEQUENCE [LARGE SCALE GENOMIC DNA]</scope>
    <source>
        <strain evidence="3 4">KCTC 23505</strain>
    </source>
</reference>
<keyword evidence="2" id="KW-1133">Transmembrane helix</keyword>
<organism evidence="3 4">
    <name type="scientific">Acidiphilium iwatense</name>
    <dbReference type="NCBI Taxonomy" id="768198"/>
    <lineage>
        <taxon>Bacteria</taxon>
        <taxon>Pseudomonadati</taxon>
        <taxon>Pseudomonadota</taxon>
        <taxon>Alphaproteobacteria</taxon>
        <taxon>Acetobacterales</taxon>
        <taxon>Acidocellaceae</taxon>
        <taxon>Acidiphilium</taxon>
    </lineage>
</organism>
<keyword evidence="4" id="KW-1185">Reference proteome</keyword>
<gene>
    <name evidence="3" type="ORF">L2A60_15815</name>
</gene>
<dbReference type="Proteomes" id="UP001521209">
    <property type="component" value="Unassembled WGS sequence"/>
</dbReference>
<evidence type="ECO:0000313" key="3">
    <source>
        <dbReference type="EMBL" id="MCF3948141.1"/>
    </source>
</evidence>
<comment type="caution">
    <text evidence="3">The sequence shown here is derived from an EMBL/GenBank/DDBJ whole genome shotgun (WGS) entry which is preliminary data.</text>
</comment>
<dbReference type="RefSeq" id="WP_235705424.1">
    <property type="nucleotide sequence ID" value="NZ_JAKGBZ010000040.1"/>
</dbReference>
<evidence type="ECO:0000313" key="4">
    <source>
        <dbReference type="Proteomes" id="UP001521209"/>
    </source>
</evidence>